<dbReference type="PROSITE" id="PS50262">
    <property type="entry name" value="G_PROTEIN_RECEP_F1_2"/>
    <property type="match status" value="1"/>
</dbReference>
<gene>
    <name evidence="13" type="ORF">P5673_015289</name>
</gene>
<keyword evidence="3 10" id="KW-0812">Transmembrane</keyword>
<feature type="transmembrane region" description="Helical" evidence="11">
    <location>
        <begin position="182"/>
        <end position="201"/>
    </location>
</feature>
<dbReference type="PRINTS" id="PR00237">
    <property type="entry name" value="GPCRRHODOPSN"/>
</dbReference>
<feature type="domain" description="G-protein coupled receptors family 1 profile" evidence="12">
    <location>
        <begin position="43"/>
        <end position="284"/>
    </location>
</feature>
<evidence type="ECO:0000256" key="4">
    <source>
        <dbReference type="ARBA" id="ARBA00022989"/>
    </source>
</evidence>
<dbReference type="PANTHER" id="PTHR24246">
    <property type="entry name" value="OLFACTORY RECEPTOR AND ADENOSINE RECEPTOR"/>
    <property type="match status" value="1"/>
</dbReference>
<evidence type="ECO:0000256" key="10">
    <source>
        <dbReference type="RuleBase" id="RU000688"/>
    </source>
</evidence>
<keyword evidence="5 10" id="KW-0297">G-protein coupled receptor</keyword>
<feature type="transmembrane region" description="Helical" evidence="11">
    <location>
        <begin position="64"/>
        <end position="86"/>
    </location>
</feature>
<comment type="caution">
    <text evidence="13">The sequence shown here is derived from an EMBL/GenBank/DDBJ whole genome shotgun (WGS) entry which is preliminary data.</text>
</comment>
<evidence type="ECO:0000256" key="9">
    <source>
        <dbReference type="ARBA" id="ARBA00023224"/>
    </source>
</evidence>
<dbReference type="PROSITE" id="PS00237">
    <property type="entry name" value="G_PROTEIN_RECEP_F1_1"/>
    <property type="match status" value="1"/>
</dbReference>
<comment type="similarity">
    <text evidence="10">Belongs to the G-protein coupled receptor 1 family.</text>
</comment>
<dbReference type="Pfam" id="PF00001">
    <property type="entry name" value="7tm_1"/>
    <property type="match status" value="1"/>
</dbReference>
<dbReference type="InterPro" id="IPR017452">
    <property type="entry name" value="GPCR_Rhodpsn_7TM"/>
</dbReference>
<comment type="subcellular location">
    <subcellularLocation>
        <location evidence="1">Cell membrane</location>
        <topology evidence="1">Multi-pass membrane protein</topology>
    </subcellularLocation>
</comment>
<keyword evidence="8" id="KW-0325">Glycoprotein</keyword>
<reference evidence="13" key="1">
    <citation type="journal article" date="2023" name="G3 (Bethesda)">
        <title>Whole genome assembly and annotation of the endangered Caribbean coral Acropora cervicornis.</title>
        <authorList>
            <person name="Selwyn J.D."/>
            <person name="Vollmer S.V."/>
        </authorList>
    </citation>
    <scope>NUCLEOTIDE SEQUENCE</scope>
    <source>
        <strain evidence="13">K2</strain>
    </source>
</reference>
<keyword evidence="9 10" id="KW-0807">Transducer</keyword>
<evidence type="ECO:0000256" key="6">
    <source>
        <dbReference type="ARBA" id="ARBA00023136"/>
    </source>
</evidence>
<evidence type="ECO:0000256" key="1">
    <source>
        <dbReference type="ARBA" id="ARBA00004651"/>
    </source>
</evidence>
<feature type="transmembrane region" description="Helical" evidence="11">
    <location>
        <begin position="268"/>
        <end position="286"/>
    </location>
</feature>
<feature type="transmembrane region" description="Helical" evidence="11">
    <location>
        <begin position="26"/>
        <end position="52"/>
    </location>
</feature>
<evidence type="ECO:0000259" key="12">
    <source>
        <dbReference type="PROSITE" id="PS50262"/>
    </source>
</evidence>
<evidence type="ECO:0000313" key="14">
    <source>
        <dbReference type="Proteomes" id="UP001249851"/>
    </source>
</evidence>
<organism evidence="13 14">
    <name type="scientific">Acropora cervicornis</name>
    <name type="common">Staghorn coral</name>
    <dbReference type="NCBI Taxonomy" id="6130"/>
    <lineage>
        <taxon>Eukaryota</taxon>
        <taxon>Metazoa</taxon>
        <taxon>Cnidaria</taxon>
        <taxon>Anthozoa</taxon>
        <taxon>Hexacorallia</taxon>
        <taxon>Scleractinia</taxon>
        <taxon>Astrocoeniina</taxon>
        <taxon>Acroporidae</taxon>
        <taxon>Acropora</taxon>
    </lineage>
</organism>
<evidence type="ECO:0000256" key="5">
    <source>
        <dbReference type="ARBA" id="ARBA00023040"/>
    </source>
</evidence>
<sequence length="356" mass="40669">MEAQNSTVSNNSKLIGWTLMQPPTELFIVTAMYCILIVTIITGNGLILTSFVINRKLRTVTNTLIINLSVSDALVGLVSIPCWMYIFLSTNIGKPYSEESYLFYITMDIFIGTASILHLTSISIERCYAIVKPLRHRTLSTRAFNAMIVIPWAYAIIVATLQPVQFGRWTEGYTVLMTTTGFFIPFLIILVAYVTIFLYARSSAKPNLARPRVHKRAYHNEIRLSATVALITGLFVIAWLPLFVVTVMATYHPQRLPSPLWLIRLLEFIKFCHYGNSAINPFVYAYRNKEMIRTFRFIGLRILCKEHNLRRSLSSSPASSLRRSHYKCTCQGSSRKGHFSAPNKRPEEEMLWISYV</sequence>
<name>A0AAD9V5W9_ACRCE</name>
<dbReference type="CDD" id="cd14967">
    <property type="entry name" value="7tmA_amine_R-like"/>
    <property type="match status" value="1"/>
</dbReference>
<evidence type="ECO:0000256" key="7">
    <source>
        <dbReference type="ARBA" id="ARBA00023170"/>
    </source>
</evidence>
<dbReference type="PANTHER" id="PTHR24246:SF27">
    <property type="entry name" value="ADENOSINE RECEPTOR, ISOFORM A"/>
    <property type="match status" value="1"/>
</dbReference>
<feature type="transmembrane region" description="Helical" evidence="11">
    <location>
        <begin position="222"/>
        <end position="248"/>
    </location>
</feature>
<keyword evidence="4 11" id="KW-1133">Transmembrane helix</keyword>
<reference evidence="13" key="2">
    <citation type="journal article" date="2023" name="Science">
        <title>Genomic signatures of disease resistance in endangered staghorn corals.</title>
        <authorList>
            <person name="Vollmer S.V."/>
            <person name="Selwyn J.D."/>
            <person name="Despard B.A."/>
            <person name="Roesel C.L."/>
        </authorList>
    </citation>
    <scope>NUCLEOTIDE SEQUENCE</scope>
    <source>
        <strain evidence="13">K2</strain>
    </source>
</reference>
<evidence type="ECO:0000256" key="2">
    <source>
        <dbReference type="ARBA" id="ARBA00022475"/>
    </source>
</evidence>
<evidence type="ECO:0000256" key="8">
    <source>
        <dbReference type="ARBA" id="ARBA00023180"/>
    </source>
</evidence>
<feature type="transmembrane region" description="Helical" evidence="11">
    <location>
        <begin position="143"/>
        <end position="162"/>
    </location>
</feature>
<dbReference type="GO" id="GO:0005886">
    <property type="term" value="C:plasma membrane"/>
    <property type="evidence" value="ECO:0007669"/>
    <property type="project" value="UniProtKB-SubCell"/>
</dbReference>
<keyword evidence="2" id="KW-1003">Cell membrane</keyword>
<dbReference type="AlphaFoldDB" id="A0AAD9V5W9"/>
<evidence type="ECO:0000256" key="11">
    <source>
        <dbReference type="SAM" id="Phobius"/>
    </source>
</evidence>
<dbReference type="GO" id="GO:0004930">
    <property type="term" value="F:G protein-coupled receptor activity"/>
    <property type="evidence" value="ECO:0007669"/>
    <property type="project" value="UniProtKB-KW"/>
</dbReference>
<dbReference type="InterPro" id="IPR000276">
    <property type="entry name" value="GPCR_Rhodpsn"/>
</dbReference>
<protein>
    <submittedName>
        <fullName evidence="13">Adenosine receptor A2a</fullName>
    </submittedName>
</protein>
<dbReference type="Gene3D" id="1.20.1070.10">
    <property type="entry name" value="Rhodopsin 7-helix transmembrane proteins"/>
    <property type="match status" value="1"/>
</dbReference>
<accession>A0AAD9V5W9</accession>
<dbReference type="SUPFAM" id="SSF81321">
    <property type="entry name" value="Family A G protein-coupled receptor-like"/>
    <property type="match status" value="1"/>
</dbReference>
<dbReference type="EMBL" id="JARQWQ010000031">
    <property type="protein sequence ID" value="KAK2561890.1"/>
    <property type="molecule type" value="Genomic_DNA"/>
</dbReference>
<evidence type="ECO:0000256" key="3">
    <source>
        <dbReference type="ARBA" id="ARBA00022692"/>
    </source>
</evidence>
<keyword evidence="7 10" id="KW-0675">Receptor</keyword>
<proteinExistence type="inferred from homology"/>
<keyword evidence="6 11" id="KW-0472">Membrane</keyword>
<keyword evidence="14" id="KW-1185">Reference proteome</keyword>
<evidence type="ECO:0000313" key="13">
    <source>
        <dbReference type="EMBL" id="KAK2561890.1"/>
    </source>
</evidence>
<dbReference type="Proteomes" id="UP001249851">
    <property type="component" value="Unassembled WGS sequence"/>
</dbReference>
<feature type="transmembrane region" description="Helical" evidence="11">
    <location>
        <begin position="101"/>
        <end position="122"/>
    </location>
</feature>